<evidence type="ECO:0000256" key="1">
    <source>
        <dbReference type="ARBA" id="ARBA00004141"/>
    </source>
</evidence>
<comment type="similarity">
    <text evidence="2">Belongs to the GtrA family.</text>
</comment>
<accession>A0A3D4SZ11</accession>
<feature type="transmembrane region" description="Helical" evidence="6">
    <location>
        <begin position="134"/>
        <end position="153"/>
    </location>
</feature>
<feature type="transmembrane region" description="Helical" evidence="6">
    <location>
        <begin position="45"/>
        <end position="66"/>
    </location>
</feature>
<dbReference type="GO" id="GO:0005886">
    <property type="term" value="C:plasma membrane"/>
    <property type="evidence" value="ECO:0007669"/>
    <property type="project" value="TreeGrafter"/>
</dbReference>
<evidence type="ECO:0000313" key="9">
    <source>
        <dbReference type="Proteomes" id="UP000261739"/>
    </source>
</evidence>
<dbReference type="Pfam" id="PF04138">
    <property type="entry name" value="GtrA_DPMS_TM"/>
    <property type="match status" value="2"/>
</dbReference>
<keyword evidence="4 6" id="KW-1133">Transmembrane helix</keyword>
<keyword evidence="5 6" id="KW-0472">Membrane</keyword>
<dbReference type="AlphaFoldDB" id="A0A3D4SZ11"/>
<dbReference type="PANTHER" id="PTHR38459:SF1">
    <property type="entry name" value="PROPHAGE BACTOPRENOL-LINKED GLUCOSE TRANSLOCASE HOMOLOG"/>
    <property type="match status" value="1"/>
</dbReference>
<feature type="domain" description="GtrA/DPMS transmembrane" evidence="7">
    <location>
        <begin position="47"/>
        <end position="154"/>
    </location>
</feature>
<evidence type="ECO:0000256" key="5">
    <source>
        <dbReference type="ARBA" id="ARBA00023136"/>
    </source>
</evidence>
<comment type="caution">
    <text evidence="8">The sequence shown here is derived from an EMBL/GenBank/DDBJ whole genome shotgun (WGS) entry which is preliminary data.</text>
</comment>
<gene>
    <name evidence="8" type="ORF">DIW82_05795</name>
</gene>
<protein>
    <recommendedName>
        <fullName evidence="7">GtrA/DPMS transmembrane domain-containing protein</fullName>
    </recommendedName>
</protein>
<organism evidence="8 9">
    <name type="scientific">Corynebacterium nuruki</name>
    <dbReference type="NCBI Taxonomy" id="1032851"/>
    <lineage>
        <taxon>Bacteria</taxon>
        <taxon>Bacillati</taxon>
        <taxon>Actinomycetota</taxon>
        <taxon>Actinomycetes</taxon>
        <taxon>Mycobacteriales</taxon>
        <taxon>Corynebacteriaceae</taxon>
        <taxon>Corynebacterium</taxon>
    </lineage>
</organism>
<comment type="subcellular location">
    <subcellularLocation>
        <location evidence="1">Membrane</location>
        <topology evidence="1">Multi-pass membrane protein</topology>
    </subcellularLocation>
</comment>
<dbReference type="EMBL" id="DQID01000157">
    <property type="protein sequence ID" value="HCT14305.1"/>
    <property type="molecule type" value="Genomic_DNA"/>
</dbReference>
<name>A0A3D4SZ11_9CORY</name>
<dbReference type="PANTHER" id="PTHR38459">
    <property type="entry name" value="PROPHAGE BACTOPRENOL-LINKED GLUCOSE TRANSLOCASE HOMOLOG"/>
    <property type="match status" value="1"/>
</dbReference>
<reference evidence="8 9" key="1">
    <citation type="journal article" date="2018" name="Nat. Biotechnol.">
        <title>A standardized bacterial taxonomy based on genome phylogeny substantially revises the tree of life.</title>
        <authorList>
            <person name="Parks D.H."/>
            <person name="Chuvochina M."/>
            <person name="Waite D.W."/>
            <person name="Rinke C."/>
            <person name="Skarshewski A."/>
            <person name="Chaumeil P.A."/>
            <person name="Hugenholtz P."/>
        </authorList>
    </citation>
    <scope>NUCLEOTIDE SEQUENCE [LARGE SCALE GENOMIC DNA]</scope>
    <source>
        <strain evidence="8">UBA11247</strain>
    </source>
</reference>
<dbReference type="GO" id="GO:0000271">
    <property type="term" value="P:polysaccharide biosynthetic process"/>
    <property type="evidence" value="ECO:0007669"/>
    <property type="project" value="InterPro"/>
</dbReference>
<dbReference type="STRING" id="863239.GCA_000213935_00058"/>
<sequence length="219" mass="24484">MTDAVAERGGDSAAGDGDAVPDAATLARQRREAAKARSMRILRQFIKFGMVGASGFVVNQAVMVLANKLTQWLWGFDQYSPFINLFGSAFHVRWYHVFSILAFIVANIWNFFLNRRYTFRMKHGTPWFRPMLSFMLVGAFGLVITLLVSTALVNDDSPIALSHSVWDDSTGLRTRAYWGNFIGVIVAIPANFLFNKLWTFRSHGHGHGGKGEVRVTHVG</sequence>
<evidence type="ECO:0000256" key="2">
    <source>
        <dbReference type="ARBA" id="ARBA00009399"/>
    </source>
</evidence>
<feature type="domain" description="GtrA/DPMS transmembrane" evidence="7">
    <location>
        <begin position="173"/>
        <end position="208"/>
    </location>
</feature>
<evidence type="ECO:0000313" key="8">
    <source>
        <dbReference type="EMBL" id="HCT14305.1"/>
    </source>
</evidence>
<dbReference type="InterPro" id="IPR007267">
    <property type="entry name" value="GtrA_DPMS_TM"/>
</dbReference>
<evidence type="ECO:0000256" key="6">
    <source>
        <dbReference type="SAM" id="Phobius"/>
    </source>
</evidence>
<proteinExistence type="inferred from homology"/>
<feature type="transmembrane region" description="Helical" evidence="6">
    <location>
        <begin position="94"/>
        <end position="113"/>
    </location>
</feature>
<evidence type="ECO:0000256" key="4">
    <source>
        <dbReference type="ARBA" id="ARBA00022989"/>
    </source>
</evidence>
<keyword evidence="3 6" id="KW-0812">Transmembrane</keyword>
<evidence type="ECO:0000256" key="3">
    <source>
        <dbReference type="ARBA" id="ARBA00022692"/>
    </source>
</evidence>
<feature type="transmembrane region" description="Helical" evidence="6">
    <location>
        <begin position="176"/>
        <end position="194"/>
    </location>
</feature>
<dbReference type="InterPro" id="IPR051401">
    <property type="entry name" value="GtrA_CellWall_Glycosyl"/>
</dbReference>
<evidence type="ECO:0000259" key="7">
    <source>
        <dbReference type="Pfam" id="PF04138"/>
    </source>
</evidence>
<dbReference type="Proteomes" id="UP000261739">
    <property type="component" value="Unassembled WGS sequence"/>
</dbReference>